<dbReference type="AlphaFoldDB" id="A0A2I0B7P2"/>
<reference evidence="2 3" key="1">
    <citation type="journal article" date="2017" name="Nature">
        <title>The Apostasia genome and the evolution of orchids.</title>
        <authorList>
            <person name="Zhang G.Q."/>
            <person name="Liu K.W."/>
            <person name="Li Z."/>
            <person name="Lohaus R."/>
            <person name="Hsiao Y.Y."/>
            <person name="Niu S.C."/>
            <person name="Wang J.Y."/>
            <person name="Lin Y.C."/>
            <person name="Xu Q."/>
            <person name="Chen L.J."/>
            <person name="Yoshida K."/>
            <person name="Fujiwara S."/>
            <person name="Wang Z.W."/>
            <person name="Zhang Y.Q."/>
            <person name="Mitsuda N."/>
            <person name="Wang M."/>
            <person name="Liu G.H."/>
            <person name="Pecoraro L."/>
            <person name="Huang H.X."/>
            <person name="Xiao X.J."/>
            <person name="Lin M."/>
            <person name="Wu X.Y."/>
            <person name="Wu W.L."/>
            <person name="Chen Y.Y."/>
            <person name="Chang S.B."/>
            <person name="Sakamoto S."/>
            <person name="Ohme-Takagi M."/>
            <person name="Yagi M."/>
            <person name="Zeng S.J."/>
            <person name="Shen C.Y."/>
            <person name="Yeh C.M."/>
            <person name="Luo Y.B."/>
            <person name="Tsai W.C."/>
            <person name="Van de Peer Y."/>
            <person name="Liu Z.J."/>
        </authorList>
    </citation>
    <scope>NUCLEOTIDE SEQUENCE [LARGE SCALE GENOMIC DNA]</scope>
    <source>
        <strain evidence="3">cv. Shenzhen</strain>
        <tissue evidence="2">Stem</tissue>
    </source>
</reference>
<dbReference type="EMBL" id="KZ451906">
    <property type="protein sequence ID" value="PKA63812.1"/>
    <property type="molecule type" value="Genomic_DNA"/>
</dbReference>
<sequence length="144" mass="16277">MLRLQNSGERRKWKRPHVAGDQGGTVKLCRGDALSAEIDRKKKVEEAVAKAPAKAPVKEFGARVRRRVRRWRAANRESQGAAKEHGAWRRSVWLSEGAPGTTIERRTRRCLICAGDRGRRKEVAEHEDLFVAVSRRVGGNKEKT</sequence>
<accession>A0A2I0B7P2</accession>
<name>A0A2I0B7P2_9ASPA</name>
<evidence type="ECO:0000313" key="2">
    <source>
        <dbReference type="EMBL" id="PKA63812.1"/>
    </source>
</evidence>
<keyword evidence="3" id="KW-1185">Reference proteome</keyword>
<evidence type="ECO:0000256" key="1">
    <source>
        <dbReference type="SAM" id="MobiDB-lite"/>
    </source>
</evidence>
<gene>
    <name evidence="2" type="ORF">AXF42_Ash004821</name>
</gene>
<organism evidence="2 3">
    <name type="scientific">Apostasia shenzhenica</name>
    <dbReference type="NCBI Taxonomy" id="1088818"/>
    <lineage>
        <taxon>Eukaryota</taxon>
        <taxon>Viridiplantae</taxon>
        <taxon>Streptophyta</taxon>
        <taxon>Embryophyta</taxon>
        <taxon>Tracheophyta</taxon>
        <taxon>Spermatophyta</taxon>
        <taxon>Magnoliopsida</taxon>
        <taxon>Liliopsida</taxon>
        <taxon>Asparagales</taxon>
        <taxon>Orchidaceae</taxon>
        <taxon>Apostasioideae</taxon>
        <taxon>Apostasia</taxon>
    </lineage>
</organism>
<evidence type="ECO:0000313" key="3">
    <source>
        <dbReference type="Proteomes" id="UP000236161"/>
    </source>
</evidence>
<protein>
    <submittedName>
        <fullName evidence="2">Uncharacterized protein</fullName>
    </submittedName>
</protein>
<proteinExistence type="predicted"/>
<feature type="region of interest" description="Disordered" evidence="1">
    <location>
        <begin position="1"/>
        <end position="26"/>
    </location>
</feature>
<dbReference type="Proteomes" id="UP000236161">
    <property type="component" value="Unassembled WGS sequence"/>
</dbReference>